<dbReference type="InterPro" id="IPR000182">
    <property type="entry name" value="GNAT_dom"/>
</dbReference>
<dbReference type="Proteomes" id="UP001596267">
    <property type="component" value="Unassembled WGS sequence"/>
</dbReference>
<gene>
    <name evidence="4" type="ORF">ACFP7A_03185</name>
</gene>
<keyword evidence="2 4" id="KW-0012">Acyltransferase</keyword>
<dbReference type="CDD" id="cd04301">
    <property type="entry name" value="NAT_SF"/>
    <property type="match status" value="1"/>
</dbReference>
<sequence length="179" mass="20630">MFEVRMVHESDVPRFLKLIERLKRDKCAFILEAEQDIKGLMKQITLTKQHIAYFMATQNDENIGAALIVGHLNQTMNHVAHVNIAILSEWREKGFGYELLKSVEGWALENHYHRLEASVADDNRPALLLFGSCGYHVEGIRQSAFLFQSKLQNAFYMAKLLKNELPRSKHHSKSIHISD</sequence>
<evidence type="ECO:0000259" key="3">
    <source>
        <dbReference type="PROSITE" id="PS51186"/>
    </source>
</evidence>
<dbReference type="EMBL" id="JBHSTQ010000002">
    <property type="protein sequence ID" value="MFC6385596.1"/>
    <property type="molecule type" value="Genomic_DNA"/>
</dbReference>
<accession>A0ABW1WB58</accession>
<reference evidence="5" key="1">
    <citation type="journal article" date="2019" name="Int. J. Syst. Evol. Microbiol.">
        <title>The Global Catalogue of Microorganisms (GCM) 10K type strain sequencing project: providing services to taxonomists for standard genome sequencing and annotation.</title>
        <authorList>
            <consortium name="The Broad Institute Genomics Platform"/>
            <consortium name="The Broad Institute Genome Sequencing Center for Infectious Disease"/>
            <person name="Wu L."/>
            <person name="Ma J."/>
        </authorList>
    </citation>
    <scope>NUCLEOTIDE SEQUENCE [LARGE SCALE GENOMIC DNA]</scope>
    <source>
        <strain evidence="5">CCUG 42001</strain>
    </source>
</reference>
<name>A0ABW1WB58_9BACL</name>
<evidence type="ECO:0000313" key="5">
    <source>
        <dbReference type="Proteomes" id="UP001596267"/>
    </source>
</evidence>
<dbReference type="Gene3D" id="3.40.630.30">
    <property type="match status" value="1"/>
</dbReference>
<evidence type="ECO:0000256" key="2">
    <source>
        <dbReference type="ARBA" id="ARBA00023315"/>
    </source>
</evidence>
<feature type="domain" description="N-acetyltransferase" evidence="3">
    <location>
        <begin position="2"/>
        <end position="162"/>
    </location>
</feature>
<dbReference type="EC" id="2.3.-.-" evidence="4"/>
<dbReference type="GO" id="GO:0016746">
    <property type="term" value="F:acyltransferase activity"/>
    <property type="evidence" value="ECO:0007669"/>
    <property type="project" value="UniProtKB-KW"/>
</dbReference>
<dbReference type="InterPro" id="IPR050832">
    <property type="entry name" value="Bact_Acetyltransf"/>
</dbReference>
<dbReference type="PANTHER" id="PTHR43877:SF2">
    <property type="entry name" value="AMINOALKYLPHOSPHONATE N-ACETYLTRANSFERASE-RELATED"/>
    <property type="match status" value="1"/>
</dbReference>
<keyword evidence="5" id="KW-1185">Reference proteome</keyword>
<dbReference type="PANTHER" id="PTHR43877">
    <property type="entry name" value="AMINOALKYLPHOSPHONATE N-ACETYLTRANSFERASE-RELATED-RELATED"/>
    <property type="match status" value="1"/>
</dbReference>
<dbReference type="PROSITE" id="PS51186">
    <property type="entry name" value="GNAT"/>
    <property type="match status" value="1"/>
</dbReference>
<evidence type="ECO:0000313" key="4">
    <source>
        <dbReference type="EMBL" id="MFC6385596.1"/>
    </source>
</evidence>
<evidence type="ECO:0000256" key="1">
    <source>
        <dbReference type="ARBA" id="ARBA00022679"/>
    </source>
</evidence>
<proteinExistence type="predicted"/>
<comment type="caution">
    <text evidence="4">The sequence shown here is derived from an EMBL/GenBank/DDBJ whole genome shotgun (WGS) entry which is preliminary data.</text>
</comment>
<dbReference type="RefSeq" id="WP_253051941.1">
    <property type="nucleotide sequence ID" value="NZ_JAMXWN010000001.1"/>
</dbReference>
<dbReference type="Pfam" id="PF00583">
    <property type="entry name" value="Acetyltransf_1"/>
    <property type="match status" value="1"/>
</dbReference>
<organism evidence="4 5">
    <name type="scientific">Sporolactobacillus kofuensis</name>
    <dbReference type="NCBI Taxonomy" id="269672"/>
    <lineage>
        <taxon>Bacteria</taxon>
        <taxon>Bacillati</taxon>
        <taxon>Bacillota</taxon>
        <taxon>Bacilli</taxon>
        <taxon>Bacillales</taxon>
        <taxon>Sporolactobacillaceae</taxon>
        <taxon>Sporolactobacillus</taxon>
    </lineage>
</organism>
<keyword evidence="1 4" id="KW-0808">Transferase</keyword>
<protein>
    <submittedName>
        <fullName evidence="4">GNAT family N-acetyltransferase</fullName>
        <ecNumber evidence="4">2.3.-.-</ecNumber>
    </submittedName>
</protein>
<dbReference type="InterPro" id="IPR016181">
    <property type="entry name" value="Acyl_CoA_acyltransferase"/>
</dbReference>
<dbReference type="SUPFAM" id="SSF55729">
    <property type="entry name" value="Acyl-CoA N-acyltransferases (Nat)"/>
    <property type="match status" value="1"/>
</dbReference>